<evidence type="ECO:0000313" key="4">
    <source>
        <dbReference type="EMBL" id="AJA79079.1"/>
    </source>
</evidence>
<sequence>MGTQISLTLPSNFRVDREMEKRQIAYKGHCLVLPFPCQGHINPMLQFAKLLAHKGVKVTLVTTRYIHKTMYGSASSCIALDLETISDGYDEAGTGEASIDAYLESFWKEGSKTLAELLEKLSSSGPPVDCVIYDAFMPWPLDVARKFGIAGATFFTQSCAVSNIYYHVHKGLFKVPLADDQSLISLPGLPPLDPLDLPSFVYDLEYCPAFYRVVVGQFSNVDKADWVLCNTFYELEEQVVDWLAKFWPLRTVGPTIPSKYLDERLEDDKEYGVNLFKSDNDACIKWLNERPKGSVAYVSFSSTAKLDDEQMEELAWGLRRSKSNFSWVVRASEAAKVPKGFIEETSEKGLVV</sequence>
<dbReference type="SUPFAM" id="SSF53756">
    <property type="entry name" value="UDP-Glycosyltransferase/glycogen phosphorylase"/>
    <property type="match status" value="1"/>
</dbReference>
<dbReference type="GO" id="GO:0008194">
    <property type="term" value="F:UDP-glycosyltransferase activity"/>
    <property type="evidence" value="ECO:0007669"/>
    <property type="project" value="InterPro"/>
</dbReference>
<dbReference type="EMBL" id="KJ524273">
    <property type="protein sequence ID" value="AJA79080.1"/>
    <property type="molecule type" value="mRNA"/>
</dbReference>
<proteinExistence type="evidence at transcript level"/>
<gene>
    <name evidence="4" type="primary">UFGT</name>
</gene>
<dbReference type="FunFam" id="3.40.50.2000:FF:000057">
    <property type="entry name" value="Glycosyltransferase"/>
    <property type="match status" value="1"/>
</dbReference>
<keyword evidence="3 4" id="KW-0808">Transferase</keyword>
<dbReference type="InterPro" id="IPR002213">
    <property type="entry name" value="UDP_glucos_trans"/>
</dbReference>
<evidence type="ECO:0000256" key="1">
    <source>
        <dbReference type="ARBA" id="ARBA00009995"/>
    </source>
</evidence>
<dbReference type="CDD" id="cd03784">
    <property type="entry name" value="GT1_Gtf-like"/>
    <property type="match status" value="1"/>
</dbReference>
<protein>
    <submittedName>
        <fullName evidence="4">UDP-glycosyltransferase</fullName>
    </submittedName>
</protein>
<name>A0A0A7TZC3_PRUPE</name>
<keyword evidence="2" id="KW-0328">Glycosyltransferase</keyword>
<accession>A0A0A7TZC3</accession>
<dbReference type="Gene3D" id="3.40.50.2000">
    <property type="entry name" value="Glycogen Phosphorylase B"/>
    <property type="match status" value="2"/>
</dbReference>
<reference evidence="4" key="1">
    <citation type="submission" date="2014-02" db="EMBL/GenBank/DDBJ databases">
        <title>Alternative splicing of ANS genes make flower color changed in peach.</title>
        <authorList>
            <person name="Hassani D."/>
        </authorList>
    </citation>
    <scope>NUCLEOTIDE SEQUENCE</scope>
    <source>
        <tissue evidence="4">Flower</tissue>
    </source>
</reference>
<dbReference type="EMBL" id="KJ524272">
    <property type="protein sequence ID" value="AJA79079.1"/>
    <property type="molecule type" value="mRNA"/>
</dbReference>
<evidence type="ECO:0000256" key="2">
    <source>
        <dbReference type="ARBA" id="ARBA00022676"/>
    </source>
</evidence>
<dbReference type="PANTHER" id="PTHR11926:SF1540">
    <property type="entry name" value="GLYCOSYLTRANSFERASE"/>
    <property type="match status" value="1"/>
</dbReference>
<dbReference type="AlphaFoldDB" id="A0A0A7TZC3"/>
<comment type="similarity">
    <text evidence="1">Belongs to the UDP-glycosyltransferase family.</text>
</comment>
<dbReference type="PANTHER" id="PTHR11926">
    <property type="entry name" value="GLUCOSYL/GLUCURONOSYL TRANSFERASES"/>
    <property type="match status" value="1"/>
</dbReference>
<evidence type="ECO:0000256" key="3">
    <source>
        <dbReference type="ARBA" id="ARBA00022679"/>
    </source>
</evidence>
<organism evidence="4">
    <name type="scientific">Prunus persica</name>
    <name type="common">Peach</name>
    <name type="synonym">Amygdalus persica</name>
    <dbReference type="NCBI Taxonomy" id="3760"/>
    <lineage>
        <taxon>Eukaryota</taxon>
        <taxon>Viridiplantae</taxon>
        <taxon>Streptophyta</taxon>
        <taxon>Embryophyta</taxon>
        <taxon>Tracheophyta</taxon>
        <taxon>Spermatophyta</taxon>
        <taxon>Magnoliopsida</taxon>
        <taxon>eudicotyledons</taxon>
        <taxon>Gunneridae</taxon>
        <taxon>Pentapetalae</taxon>
        <taxon>rosids</taxon>
        <taxon>fabids</taxon>
        <taxon>Rosales</taxon>
        <taxon>Rosaceae</taxon>
        <taxon>Amygdaloideae</taxon>
        <taxon>Amygdaleae</taxon>
        <taxon>Prunus</taxon>
    </lineage>
</organism>